<dbReference type="PANTHER" id="PTHR43283:SF3">
    <property type="entry name" value="BETA-LACTAMASE FAMILY PROTEIN (AFU_ORTHOLOGUE AFUA_5G07500)"/>
    <property type="match status" value="1"/>
</dbReference>
<feature type="signal peptide" evidence="1">
    <location>
        <begin position="1"/>
        <end position="25"/>
    </location>
</feature>
<evidence type="ECO:0000313" key="3">
    <source>
        <dbReference type="EMBL" id="MFD1981628.1"/>
    </source>
</evidence>
<dbReference type="EMBL" id="JBHUGZ010000001">
    <property type="protein sequence ID" value="MFD1981628.1"/>
    <property type="molecule type" value="Genomic_DNA"/>
</dbReference>
<dbReference type="InterPro" id="IPR050789">
    <property type="entry name" value="Diverse_Enzym_Activities"/>
</dbReference>
<feature type="chain" id="PRO_5047541644" evidence="1">
    <location>
        <begin position="26"/>
        <end position="409"/>
    </location>
</feature>
<organism evidence="3 4">
    <name type="scientific">Mesorhizobium newzealandense</name>
    <dbReference type="NCBI Taxonomy" id="1300302"/>
    <lineage>
        <taxon>Bacteria</taxon>
        <taxon>Pseudomonadati</taxon>
        <taxon>Pseudomonadota</taxon>
        <taxon>Alphaproteobacteria</taxon>
        <taxon>Hyphomicrobiales</taxon>
        <taxon>Phyllobacteriaceae</taxon>
        <taxon>Mesorhizobium</taxon>
    </lineage>
</organism>
<keyword evidence="4" id="KW-1185">Reference proteome</keyword>
<evidence type="ECO:0000259" key="2">
    <source>
        <dbReference type="Pfam" id="PF00144"/>
    </source>
</evidence>
<dbReference type="GO" id="GO:0016787">
    <property type="term" value="F:hydrolase activity"/>
    <property type="evidence" value="ECO:0007669"/>
    <property type="project" value="UniProtKB-KW"/>
</dbReference>
<feature type="domain" description="Beta-lactamase-related" evidence="2">
    <location>
        <begin position="41"/>
        <end position="391"/>
    </location>
</feature>
<dbReference type="EC" id="3.-.-.-" evidence="3"/>
<dbReference type="SUPFAM" id="SSF56601">
    <property type="entry name" value="beta-lactamase/transpeptidase-like"/>
    <property type="match status" value="1"/>
</dbReference>
<sequence length="409" mass="42748">MSRRDFIAAASVAGLLPAVTGTTLADTTQSASTMWAPAKALDAAMDDAVASGRIVGTSVVAAQNGNIVYQRAAGFKDREAREPAGIDDVFRLASMTKPIVCVTALALVDAGRLTIDDPVTRWLPDFRPKLTDGRQPIITIRHLLTHTAGLGYGFLEPEDGSYHRLKISDGLDRSGLSLGENVARIASAPLLFEPGTAWHYSVAIDVLGAVIEQVTGTTLAQAVRAIVTGPLGMTSVDFIASAARPPATPYGDASPEPVRMTEPFTLKFGRSGIVYSPARAFDEAAFFSGGVGMVGTAHDYLRFAEAMRTGGPGIIRPETVAAMTQNAIGDLQVSAGPGFGWGLGVQILLDPAKAGSPVTAGAWNWSGVYGTNFWVDPAKATSVVVLTNTAVAGMTGEFPLAIRRAVYAA</sequence>
<name>A0ABW4U517_9HYPH</name>
<dbReference type="PANTHER" id="PTHR43283">
    <property type="entry name" value="BETA-LACTAMASE-RELATED"/>
    <property type="match status" value="1"/>
</dbReference>
<evidence type="ECO:0000313" key="4">
    <source>
        <dbReference type="Proteomes" id="UP001597405"/>
    </source>
</evidence>
<dbReference type="RefSeq" id="WP_379093375.1">
    <property type="nucleotide sequence ID" value="NZ_JBHUGZ010000001.1"/>
</dbReference>
<dbReference type="InterPro" id="IPR012338">
    <property type="entry name" value="Beta-lactam/transpept-like"/>
</dbReference>
<dbReference type="Proteomes" id="UP001597405">
    <property type="component" value="Unassembled WGS sequence"/>
</dbReference>
<accession>A0ABW4U517</accession>
<proteinExistence type="predicted"/>
<gene>
    <name evidence="3" type="ORF">ACFSOZ_02760</name>
</gene>
<keyword evidence="1" id="KW-0732">Signal</keyword>
<protein>
    <submittedName>
        <fullName evidence="3">Serine hydrolase domain-containing protein</fullName>
        <ecNumber evidence="3">3.-.-.-</ecNumber>
    </submittedName>
</protein>
<comment type="caution">
    <text evidence="3">The sequence shown here is derived from an EMBL/GenBank/DDBJ whole genome shotgun (WGS) entry which is preliminary data.</text>
</comment>
<dbReference type="Pfam" id="PF00144">
    <property type="entry name" value="Beta-lactamase"/>
    <property type="match status" value="1"/>
</dbReference>
<reference evidence="4" key="1">
    <citation type="journal article" date="2019" name="Int. J. Syst. Evol. Microbiol.">
        <title>The Global Catalogue of Microorganisms (GCM) 10K type strain sequencing project: providing services to taxonomists for standard genome sequencing and annotation.</title>
        <authorList>
            <consortium name="The Broad Institute Genomics Platform"/>
            <consortium name="The Broad Institute Genome Sequencing Center for Infectious Disease"/>
            <person name="Wu L."/>
            <person name="Ma J."/>
        </authorList>
    </citation>
    <scope>NUCLEOTIDE SEQUENCE [LARGE SCALE GENOMIC DNA]</scope>
    <source>
        <strain evidence="4">CGMCC 1.16225</strain>
    </source>
</reference>
<dbReference type="InterPro" id="IPR001466">
    <property type="entry name" value="Beta-lactam-related"/>
</dbReference>
<dbReference type="Gene3D" id="3.40.710.10">
    <property type="entry name" value="DD-peptidase/beta-lactamase superfamily"/>
    <property type="match status" value="1"/>
</dbReference>
<evidence type="ECO:0000256" key="1">
    <source>
        <dbReference type="SAM" id="SignalP"/>
    </source>
</evidence>
<keyword evidence="3" id="KW-0378">Hydrolase</keyword>